<dbReference type="AlphaFoldDB" id="A0AA37WRE1"/>
<dbReference type="Gene3D" id="1.10.3210.10">
    <property type="entry name" value="Hypothetical protein af1432"/>
    <property type="match status" value="1"/>
</dbReference>
<reference evidence="3" key="1">
    <citation type="journal article" date="2019" name="Int. J. Syst. Evol. Microbiol.">
        <title>The Global Catalogue of Microorganisms (GCM) 10K type strain sequencing project: providing services to taxonomists for standard genome sequencing and annotation.</title>
        <authorList>
            <consortium name="The Broad Institute Genomics Platform"/>
            <consortium name="The Broad Institute Genome Sequencing Center for Infectious Disease"/>
            <person name="Wu L."/>
            <person name="Ma J."/>
        </authorList>
    </citation>
    <scope>NUCLEOTIDE SEQUENCE [LARGE SCALE GENOMIC DNA]</scope>
    <source>
        <strain evidence="3">NBRC 103632</strain>
    </source>
</reference>
<keyword evidence="3" id="KW-1185">Reference proteome</keyword>
<evidence type="ECO:0000313" key="2">
    <source>
        <dbReference type="EMBL" id="GLS69954.1"/>
    </source>
</evidence>
<dbReference type="PANTHER" id="PTHR43155">
    <property type="entry name" value="CYCLIC DI-GMP PHOSPHODIESTERASE PA4108-RELATED"/>
    <property type="match status" value="1"/>
</dbReference>
<dbReference type="InterPro" id="IPR037522">
    <property type="entry name" value="HD_GYP_dom"/>
</dbReference>
<accession>A0AA37WRE1</accession>
<dbReference type="GO" id="GO:0008081">
    <property type="term" value="F:phosphoric diester hydrolase activity"/>
    <property type="evidence" value="ECO:0007669"/>
    <property type="project" value="UniProtKB-ARBA"/>
</dbReference>
<dbReference type="PROSITE" id="PS51832">
    <property type="entry name" value="HD_GYP"/>
    <property type="match status" value="1"/>
</dbReference>
<dbReference type="PANTHER" id="PTHR43155:SF2">
    <property type="entry name" value="CYCLIC DI-GMP PHOSPHODIESTERASE PA4108"/>
    <property type="match status" value="1"/>
</dbReference>
<sequence>MHILFLTDTLARTQRLARNLGRLDHTRIVDVLDPFQSPSSIEAGGVKLIVSDVASTRSDILAALRLYLDALRKPGMPFFCVLNGTSPRAEVQAAALKPTRIMAADQLAEPITLALGSPAKPAGKPESPGFSAHIAGAQTSLTEILARGRAGRAIDPALITTGAAYIESALRESDIRVWLELVWRFDDATHQHCLLVAGLAAGFGQKLGLSRPDCERLTQAGLLHDIGKSRIPLAILNKPGRLDEGERAVMQTHPAMGYAMLQGHGYSADMLAVVRSHHEFLDGSGYPDHLHGRAIPDLVRLITICDIYGALIDHRPYKTAMEPMKAYDLLASMTGKVDPDLVRAFHSIAIAAGAADLKVTA</sequence>
<dbReference type="SUPFAM" id="SSF109604">
    <property type="entry name" value="HD-domain/PDEase-like"/>
    <property type="match status" value="1"/>
</dbReference>
<proteinExistence type="predicted"/>
<name>A0AA37WRE1_9HYPH</name>
<evidence type="ECO:0000259" key="1">
    <source>
        <dbReference type="PROSITE" id="PS51832"/>
    </source>
</evidence>
<comment type="caution">
    <text evidence="2">The sequence shown here is derived from an EMBL/GenBank/DDBJ whole genome shotgun (WGS) entry which is preliminary data.</text>
</comment>
<dbReference type="InterPro" id="IPR003607">
    <property type="entry name" value="HD/PDEase_dom"/>
</dbReference>
<dbReference type="CDD" id="cd00077">
    <property type="entry name" value="HDc"/>
    <property type="match status" value="1"/>
</dbReference>
<dbReference type="NCBIfam" id="TIGR00277">
    <property type="entry name" value="HDIG"/>
    <property type="match status" value="1"/>
</dbReference>
<dbReference type="RefSeq" id="WP_238197263.1">
    <property type="nucleotide sequence ID" value="NZ_BPQZ01000017.1"/>
</dbReference>
<protein>
    <recommendedName>
        <fullName evidence="1">HD-GYP domain-containing protein</fullName>
    </recommendedName>
</protein>
<dbReference type="Pfam" id="PF13487">
    <property type="entry name" value="HD_5"/>
    <property type="match status" value="1"/>
</dbReference>
<dbReference type="EMBL" id="BSPL01000013">
    <property type="protein sequence ID" value="GLS69954.1"/>
    <property type="molecule type" value="Genomic_DNA"/>
</dbReference>
<organism evidence="2 3">
    <name type="scientific">Methylobacterium tardum</name>
    <dbReference type="NCBI Taxonomy" id="374432"/>
    <lineage>
        <taxon>Bacteria</taxon>
        <taxon>Pseudomonadati</taxon>
        <taxon>Pseudomonadota</taxon>
        <taxon>Alphaproteobacteria</taxon>
        <taxon>Hyphomicrobiales</taxon>
        <taxon>Methylobacteriaceae</taxon>
        <taxon>Methylobacterium</taxon>
    </lineage>
</organism>
<dbReference type="InterPro" id="IPR006675">
    <property type="entry name" value="HDIG_dom"/>
</dbReference>
<dbReference type="Proteomes" id="UP001157440">
    <property type="component" value="Unassembled WGS sequence"/>
</dbReference>
<feature type="domain" description="HD-GYP" evidence="1">
    <location>
        <begin position="167"/>
        <end position="361"/>
    </location>
</feature>
<dbReference type="SMART" id="SM00471">
    <property type="entry name" value="HDc"/>
    <property type="match status" value="1"/>
</dbReference>
<gene>
    <name evidence="2" type="ORF">GCM10007890_19670</name>
</gene>
<evidence type="ECO:0000313" key="3">
    <source>
        <dbReference type="Proteomes" id="UP001157440"/>
    </source>
</evidence>